<dbReference type="InterPro" id="IPR003399">
    <property type="entry name" value="Mce/MlaD"/>
</dbReference>
<dbReference type="RefSeq" id="WP_212216498.1">
    <property type="nucleotide sequence ID" value="NZ_JAGUCO010000009.1"/>
</dbReference>
<keyword evidence="1" id="KW-1133">Transmembrane helix</keyword>
<keyword evidence="1" id="KW-0472">Membrane</keyword>
<dbReference type="Proteomes" id="UP000708576">
    <property type="component" value="Unassembled WGS sequence"/>
</dbReference>
<evidence type="ECO:0000313" key="4">
    <source>
        <dbReference type="Proteomes" id="UP000708576"/>
    </source>
</evidence>
<evidence type="ECO:0000259" key="2">
    <source>
        <dbReference type="Pfam" id="PF02470"/>
    </source>
</evidence>
<feature type="transmembrane region" description="Helical" evidence="1">
    <location>
        <begin position="7"/>
        <end position="25"/>
    </location>
</feature>
<reference evidence="3 4" key="1">
    <citation type="journal article" date="2015" name="Int. J. Syst. Evol. Microbiol.">
        <title>Carboxylicivirga linearis sp. nov., isolated from a sea cucumber culture pond.</title>
        <authorList>
            <person name="Wang F.Q."/>
            <person name="Zhou Y.X."/>
            <person name="Lin X.Z."/>
            <person name="Chen G.J."/>
            <person name="Du Z.J."/>
        </authorList>
    </citation>
    <scope>NUCLEOTIDE SEQUENCE [LARGE SCALE GENOMIC DNA]</scope>
    <source>
        <strain evidence="3 4">FB218</strain>
    </source>
</reference>
<protein>
    <submittedName>
        <fullName evidence="3">MCE family protein</fullName>
    </submittedName>
</protein>
<feature type="domain" description="Mce/MlaD" evidence="2">
    <location>
        <begin position="37"/>
        <end position="112"/>
    </location>
</feature>
<comment type="caution">
    <text evidence="3">The sequence shown here is derived from an EMBL/GenBank/DDBJ whole genome shotgun (WGS) entry which is preliminary data.</text>
</comment>
<dbReference type="PANTHER" id="PTHR33371">
    <property type="entry name" value="INTERMEMBRANE PHOSPHOLIPID TRANSPORT SYSTEM BINDING PROTEIN MLAD-RELATED"/>
    <property type="match status" value="1"/>
</dbReference>
<evidence type="ECO:0000313" key="3">
    <source>
        <dbReference type="EMBL" id="MBS2099255.1"/>
    </source>
</evidence>
<proteinExistence type="predicted"/>
<dbReference type="PANTHER" id="PTHR33371:SF4">
    <property type="entry name" value="INTERMEMBRANE PHOSPHOLIPID TRANSPORT SYSTEM BINDING PROTEIN MLAD"/>
    <property type="match status" value="1"/>
</dbReference>
<sequence length="413" mass="46613">MKKEIKIGLTVIVAFAILIWGFNFLKGRDILKVGDFYYGSYARIDGLTNASPLYYKGFKVGYVRDIDFHPTIPNRFLVTFELKKNVPLPIDSKAQIYSLDLMGTKGVQLIPGKSDELLAYGDTLQTSVMGDLKDQVSMEVLPLKDKAERLIVQLDSVFTNLGDIVDEENRTNIKETMKSFRKSMKSFQTISSRLSEELSEGGEMSNVIKRTDSVMMMLTAQGPYIDTVFQSMAGFSQQLENAQIDESLQELKKTLGNTSELLATINEGDGSLGLLLTDKELYYSLTEVSASLNRLLIDVRHNPKRYVSFSAIDLGKNVTVSDGSYGITGIVFQVQLKESKKPLQMDSVILDGKYNVFEDYRKSKYYYSVGQSRSFDEIEKVYDEVKDFYDEAKIVAFENGESLSLRKAKKRSK</sequence>
<dbReference type="EMBL" id="JAGUCO010000009">
    <property type="protein sequence ID" value="MBS2099255.1"/>
    <property type="molecule type" value="Genomic_DNA"/>
</dbReference>
<name>A0ABS5JWG8_9BACT</name>
<accession>A0ABS5JWG8</accession>
<keyword evidence="4" id="KW-1185">Reference proteome</keyword>
<dbReference type="Pfam" id="PF02470">
    <property type="entry name" value="MlaD"/>
    <property type="match status" value="1"/>
</dbReference>
<dbReference type="InterPro" id="IPR052336">
    <property type="entry name" value="MlaD_Phospholipid_Transporter"/>
</dbReference>
<keyword evidence="1" id="KW-0812">Transmembrane</keyword>
<gene>
    <name evidence="3" type="ORF">KEM10_13260</name>
</gene>
<organism evidence="3 4">
    <name type="scientific">Carboxylicivirga linearis</name>
    <dbReference type="NCBI Taxonomy" id="1628157"/>
    <lineage>
        <taxon>Bacteria</taxon>
        <taxon>Pseudomonadati</taxon>
        <taxon>Bacteroidota</taxon>
        <taxon>Bacteroidia</taxon>
        <taxon>Marinilabiliales</taxon>
        <taxon>Marinilabiliaceae</taxon>
        <taxon>Carboxylicivirga</taxon>
    </lineage>
</organism>
<evidence type="ECO:0000256" key="1">
    <source>
        <dbReference type="SAM" id="Phobius"/>
    </source>
</evidence>